<dbReference type="Proteomes" id="UP000036681">
    <property type="component" value="Unplaced"/>
</dbReference>
<dbReference type="WBParaSite" id="ALUE_0001237401-mRNA-1">
    <property type="protein sequence ID" value="ALUE_0001237401-mRNA-1"/>
    <property type="gene ID" value="ALUE_0001237401"/>
</dbReference>
<evidence type="ECO:0000313" key="2">
    <source>
        <dbReference type="WBParaSite" id="ALUE_0001237401-mRNA-1"/>
    </source>
</evidence>
<organism evidence="1 2">
    <name type="scientific">Ascaris lumbricoides</name>
    <name type="common">Giant roundworm</name>
    <dbReference type="NCBI Taxonomy" id="6252"/>
    <lineage>
        <taxon>Eukaryota</taxon>
        <taxon>Metazoa</taxon>
        <taxon>Ecdysozoa</taxon>
        <taxon>Nematoda</taxon>
        <taxon>Chromadorea</taxon>
        <taxon>Rhabditida</taxon>
        <taxon>Spirurina</taxon>
        <taxon>Ascaridomorpha</taxon>
        <taxon>Ascaridoidea</taxon>
        <taxon>Ascarididae</taxon>
        <taxon>Ascaris</taxon>
    </lineage>
</organism>
<evidence type="ECO:0000313" key="1">
    <source>
        <dbReference type="Proteomes" id="UP000036681"/>
    </source>
</evidence>
<keyword evidence="1" id="KW-1185">Reference proteome</keyword>
<name>A0A0M3I5W2_ASCLU</name>
<reference evidence="2" key="1">
    <citation type="submission" date="2017-02" db="UniProtKB">
        <authorList>
            <consortium name="WormBaseParasite"/>
        </authorList>
    </citation>
    <scope>IDENTIFICATION</scope>
</reference>
<accession>A0A0M3I5W2</accession>
<dbReference type="AlphaFoldDB" id="A0A0M3I5W2"/>
<protein>
    <submittedName>
        <fullName evidence="2">Ras-GEF domain-containing protein</fullName>
    </submittedName>
</protein>
<sequence>MLSWSGNNKHLFLADATEDRMTLETGSLSNAESLQKLMYELSTCVNTGHFFHILAALRATSLGTPRSDFAEWRGVHVLACANLVYVKTEG</sequence>
<proteinExistence type="predicted"/>